<evidence type="ECO:0000313" key="1">
    <source>
        <dbReference type="EMBL" id="KMT64650.1"/>
    </source>
</evidence>
<dbReference type="STRING" id="1513271.XM47_13505"/>
<name>A0A0J8GPC3_9ALTE</name>
<gene>
    <name evidence="1" type="ORF">XM47_13505</name>
</gene>
<dbReference type="PANTHER" id="PTHR12526">
    <property type="entry name" value="GLYCOSYLTRANSFERASE"/>
    <property type="match status" value="1"/>
</dbReference>
<dbReference type="SUPFAM" id="SSF53756">
    <property type="entry name" value="UDP-Glycosyltransferase/glycogen phosphorylase"/>
    <property type="match status" value="1"/>
</dbReference>
<dbReference type="Gene3D" id="3.40.50.2000">
    <property type="entry name" value="Glycogen Phosphorylase B"/>
    <property type="match status" value="2"/>
</dbReference>
<evidence type="ECO:0000313" key="2">
    <source>
        <dbReference type="Proteomes" id="UP000037600"/>
    </source>
</evidence>
<keyword evidence="2" id="KW-1185">Reference proteome</keyword>
<dbReference type="OrthoDB" id="9807209at2"/>
<protein>
    <recommendedName>
        <fullName evidence="3">Glycosyl transferase family 1</fullName>
    </recommendedName>
</protein>
<dbReference type="PATRIC" id="fig|1513271.3.peg.2772"/>
<dbReference type="NCBIfam" id="TIGR03087">
    <property type="entry name" value="stp1"/>
    <property type="match status" value="1"/>
</dbReference>
<sequence>MEPILFLCHRIPFPPNKGDKIRSFNILKYLSQKYEVHLGAFVDDPNDWQYEKELSTYCKSVQLLPLTKKRATLKGLTSFLTGKPITLPYYHNWEMSAWVKQIVDMNSNLEKAFIFSSAVAQYLEDPEYDHINKVIDFVDVDSDKWRQYADGKKGIMRWVYKREYKKLEAYEKKICQLFNASLFVSPQEAEHFKSLVDISLHNKVGYVLNGVDTQYFSIDNKDIEPLDINKPSICFTGAMDYWANVDAVVWFKNEVWPVIKQQIPELEFYIVGGNPTEAVKNLANGKDIFVTGRVKDVIPYVNASFAAIAPMRIARGIQNKVLEAMALSKPIVMTPMAAEGINLPASQLELIQTEPKQFAAKIALLYQDDQLSKKIGQDNLDTIRLKYEWDAVLAPLDKIL</sequence>
<proteinExistence type="predicted"/>
<accession>A0A0J8GPC3</accession>
<evidence type="ECO:0008006" key="3">
    <source>
        <dbReference type="Google" id="ProtNLM"/>
    </source>
</evidence>
<reference evidence="1 2" key="1">
    <citation type="submission" date="2015-04" db="EMBL/GenBank/DDBJ databases">
        <title>Draft Genome Sequence of the Novel Agar-Digesting Marine Bacterium Q1.</title>
        <authorList>
            <person name="Li Y."/>
            <person name="Li D."/>
            <person name="Chen G."/>
            <person name="Du Z."/>
        </authorList>
    </citation>
    <scope>NUCLEOTIDE SEQUENCE [LARGE SCALE GENOMIC DNA]</scope>
    <source>
        <strain evidence="1 2">Q1</strain>
    </source>
</reference>
<dbReference type="Proteomes" id="UP000037600">
    <property type="component" value="Unassembled WGS sequence"/>
</dbReference>
<organism evidence="1 2">
    <name type="scientific">Catenovulum maritimum</name>
    <dbReference type="NCBI Taxonomy" id="1513271"/>
    <lineage>
        <taxon>Bacteria</taxon>
        <taxon>Pseudomonadati</taxon>
        <taxon>Pseudomonadota</taxon>
        <taxon>Gammaproteobacteria</taxon>
        <taxon>Alteromonadales</taxon>
        <taxon>Alteromonadaceae</taxon>
        <taxon>Catenovulum</taxon>
    </lineage>
</organism>
<dbReference type="CDD" id="cd03801">
    <property type="entry name" value="GT4_PimA-like"/>
    <property type="match status" value="1"/>
</dbReference>
<dbReference type="RefSeq" id="WP_053084569.1">
    <property type="nucleotide sequence ID" value="NZ_KQ130495.1"/>
</dbReference>
<dbReference type="EMBL" id="LAZL01000022">
    <property type="protein sequence ID" value="KMT64650.1"/>
    <property type="molecule type" value="Genomic_DNA"/>
</dbReference>
<comment type="caution">
    <text evidence="1">The sequence shown here is derived from an EMBL/GenBank/DDBJ whole genome shotgun (WGS) entry which is preliminary data.</text>
</comment>
<dbReference type="InterPro" id="IPR017521">
    <property type="entry name" value="Sugar_tfrase_PEP-CTERM_Stp1"/>
</dbReference>
<dbReference type="AlphaFoldDB" id="A0A0J8GPC3"/>
<dbReference type="Pfam" id="PF13692">
    <property type="entry name" value="Glyco_trans_1_4"/>
    <property type="match status" value="1"/>
</dbReference>